<name>A0AA39N6H0_ARMTA</name>
<comment type="caution">
    <text evidence="2">The sequence shown here is derived from an EMBL/GenBank/DDBJ whole genome shotgun (WGS) entry which is preliminary data.</text>
</comment>
<protein>
    <submittedName>
        <fullName evidence="2">Uncharacterized protein</fullName>
    </submittedName>
</protein>
<reference evidence="2" key="1">
    <citation type="submission" date="2023-06" db="EMBL/GenBank/DDBJ databases">
        <authorList>
            <consortium name="Lawrence Berkeley National Laboratory"/>
            <person name="Ahrendt S."/>
            <person name="Sahu N."/>
            <person name="Indic B."/>
            <person name="Wong-Bajracharya J."/>
            <person name="Merenyi Z."/>
            <person name="Ke H.-M."/>
            <person name="Monk M."/>
            <person name="Kocsube S."/>
            <person name="Drula E."/>
            <person name="Lipzen A."/>
            <person name="Balint B."/>
            <person name="Henrissat B."/>
            <person name="Andreopoulos B."/>
            <person name="Martin F.M."/>
            <person name="Harder C.B."/>
            <person name="Rigling D."/>
            <person name="Ford K.L."/>
            <person name="Foster G.D."/>
            <person name="Pangilinan J."/>
            <person name="Papanicolaou A."/>
            <person name="Barry K."/>
            <person name="LaButti K."/>
            <person name="Viragh M."/>
            <person name="Koriabine M."/>
            <person name="Yan M."/>
            <person name="Riley R."/>
            <person name="Champramary S."/>
            <person name="Plett K.L."/>
            <person name="Tsai I.J."/>
            <person name="Slot J."/>
            <person name="Sipos G."/>
            <person name="Plett J."/>
            <person name="Nagy L.G."/>
            <person name="Grigoriev I.V."/>
        </authorList>
    </citation>
    <scope>NUCLEOTIDE SEQUENCE</scope>
    <source>
        <strain evidence="2">CCBAS 213</strain>
    </source>
</reference>
<feature type="compositionally biased region" description="Basic and acidic residues" evidence="1">
    <location>
        <begin position="21"/>
        <end position="33"/>
    </location>
</feature>
<accession>A0AA39N6H0</accession>
<proteinExistence type="predicted"/>
<gene>
    <name evidence="2" type="ORF">EV420DRAFT_1642076</name>
</gene>
<sequence length="87" mass="9683">MSMDNQTKTFTTYETTGNSDQDDHAERPFKVDADWNEEWNAGSPGGYSIMRKECEVEIMSEDYLTTDVALVDSATGDDGREEGFEGG</sequence>
<dbReference type="EMBL" id="JAUEPS010000015">
    <property type="protein sequence ID" value="KAK0459080.1"/>
    <property type="molecule type" value="Genomic_DNA"/>
</dbReference>
<evidence type="ECO:0000256" key="1">
    <source>
        <dbReference type="SAM" id="MobiDB-lite"/>
    </source>
</evidence>
<dbReference type="GeneID" id="85360860"/>
<dbReference type="AlphaFoldDB" id="A0AA39N6H0"/>
<feature type="compositionally biased region" description="Polar residues" evidence="1">
    <location>
        <begin position="1"/>
        <end position="19"/>
    </location>
</feature>
<evidence type="ECO:0000313" key="2">
    <source>
        <dbReference type="EMBL" id="KAK0459080.1"/>
    </source>
</evidence>
<keyword evidence="3" id="KW-1185">Reference proteome</keyword>
<dbReference type="Proteomes" id="UP001175211">
    <property type="component" value="Unassembled WGS sequence"/>
</dbReference>
<organism evidence="2 3">
    <name type="scientific">Armillaria tabescens</name>
    <name type="common">Ringless honey mushroom</name>
    <name type="synonym">Agaricus tabescens</name>
    <dbReference type="NCBI Taxonomy" id="1929756"/>
    <lineage>
        <taxon>Eukaryota</taxon>
        <taxon>Fungi</taxon>
        <taxon>Dikarya</taxon>
        <taxon>Basidiomycota</taxon>
        <taxon>Agaricomycotina</taxon>
        <taxon>Agaricomycetes</taxon>
        <taxon>Agaricomycetidae</taxon>
        <taxon>Agaricales</taxon>
        <taxon>Marasmiineae</taxon>
        <taxon>Physalacriaceae</taxon>
        <taxon>Desarmillaria</taxon>
    </lineage>
</organism>
<evidence type="ECO:0000313" key="3">
    <source>
        <dbReference type="Proteomes" id="UP001175211"/>
    </source>
</evidence>
<dbReference type="RefSeq" id="XP_060331306.1">
    <property type="nucleotide sequence ID" value="XM_060477312.1"/>
</dbReference>
<feature type="region of interest" description="Disordered" evidence="1">
    <location>
        <begin position="1"/>
        <end position="47"/>
    </location>
</feature>